<name>Q1AXP6_RUBXD</name>
<sequence length="355" mass="35822">MSLALRPAALGARPALAALGVLPLLLLYLLLFPPNARAGERHAVGDVTVGPGEVSPGVSSLAGDVEVLGAVEGDVSSGAGDIFVYGPVAGDVKASFGDVDVSAPVGGDVEAGFGDVYVNSRVAGDVDVERGNVQLGPRARIGGTLQSGSGRIVPHPDAYVEGGTVAGMVPGGEEDHEALGLLQIRGWLGGLLFAALSALAAVLAPRPLAAAARRVGEAPLWSLAVGVGSVPAALVLAVLLLVSGIGIPVLLLLAPAYLFLVFFGGVVAAFFIGRRLVMATGRYEAGNAFAAVVGALVIAGAFLVPYGGLISYALVLLGTGGALLALLSRLRPRRAYRPASYEAYVRERRGGPGAR</sequence>
<keyword evidence="1" id="KW-0812">Transmembrane</keyword>
<dbReference type="HOGENOM" id="CLU_775865_0_0_11"/>
<keyword evidence="1" id="KW-1133">Transmembrane helix</keyword>
<evidence type="ECO:0008006" key="4">
    <source>
        <dbReference type="Google" id="ProtNLM"/>
    </source>
</evidence>
<feature type="transmembrane region" description="Helical" evidence="1">
    <location>
        <begin position="309"/>
        <end position="327"/>
    </location>
</feature>
<dbReference type="eggNOG" id="COG1664">
    <property type="taxonomic scope" value="Bacteria"/>
</dbReference>
<dbReference type="OrthoDB" id="5245180at2"/>
<dbReference type="Proteomes" id="UP000006637">
    <property type="component" value="Chromosome"/>
</dbReference>
<protein>
    <recommendedName>
        <fullName evidence="4">Polymer-forming cytoskeletal protein</fullName>
    </recommendedName>
</protein>
<dbReference type="EMBL" id="CP000386">
    <property type="protein sequence ID" value="ABG03832.1"/>
    <property type="molecule type" value="Genomic_DNA"/>
</dbReference>
<proteinExistence type="predicted"/>
<feature type="transmembrane region" description="Helical" evidence="1">
    <location>
        <begin position="220"/>
        <end position="243"/>
    </location>
</feature>
<keyword evidence="1" id="KW-0472">Membrane</keyword>
<dbReference type="RefSeq" id="WP_011563850.1">
    <property type="nucleotide sequence ID" value="NC_008148.1"/>
</dbReference>
<reference evidence="2 3" key="1">
    <citation type="submission" date="2006-06" db="EMBL/GenBank/DDBJ databases">
        <title>Complete sequence of Rubrobacter xylanophilus DSM 9941.</title>
        <authorList>
            <consortium name="US DOE Joint Genome Institute"/>
            <person name="Copeland A."/>
            <person name="Lucas S."/>
            <person name="Lapidus A."/>
            <person name="Barry K."/>
            <person name="Detter J.C."/>
            <person name="Glavina del Rio T."/>
            <person name="Hammon N."/>
            <person name="Israni S."/>
            <person name="Dalin E."/>
            <person name="Tice H."/>
            <person name="Pitluck S."/>
            <person name="Munk A.C."/>
            <person name="Brettin T."/>
            <person name="Bruce D."/>
            <person name="Han C."/>
            <person name="Tapia R."/>
            <person name="Gilna P."/>
            <person name="Schmutz J."/>
            <person name="Larimer F."/>
            <person name="Land M."/>
            <person name="Hauser L."/>
            <person name="Kyrpides N."/>
            <person name="Lykidis A."/>
            <person name="da Costa M.S."/>
            <person name="Rainey F.A."/>
            <person name="Empadinhas N."/>
            <person name="Jolivet E."/>
            <person name="Battista J.R."/>
            <person name="Richardson P."/>
        </authorList>
    </citation>
    <scope>NUCLEOTIDE SEQUENCE [LARGE SCALE GENOMIC DNA]</scope>
    <source>
        <strain evidence="3">DSM 9941 / NBRC 16129 / PRD-1</strain>
    </source>
</reference>
<dbReference type="KEGG" id="rxy:Rxyl_0865"/>
<feature type="transmembrane region" description="Helical" evidence="1">
    <location>
        <begin position="285"/>
        <end position="303"/>
    </location>
</feature>
<keyword evidence="3" id="KW-1185">Reference proteome</keyword>
<gene>
    <name evidence="2" type="ordered locus">Rxyl_0865</name>
</gene>
<dbReference type="STRING" id="266117.Rxyl_0865"/>
<evidence type="ECO:0000313" key="2">
    <source>
        <dbReference type="EMBL" id="ABG03832.1"/>
    </source>
</evidence>
<dbReference type="AlphaFoldDB" id="Q1AXP6"/>
<evidence type="ECO:0000313" key="3">
    <source>
        <dbReference type="Proteomes" id="UP000006637"/>
    </source>
</evidence>
<organism evidence="2 3">
    <name type="scientific">Rubrobacter xylanophilus (strain DSM 9941 / JCM 11954 / NBRC 16129 / PRD-1)</name>
    <dbReference type="NCBI Taxonomy" id="266117"/>
    <lineage>
        <taxon>Bacteria</taxon>
        <taxon>Bacillati</taxon>
        <taxon>Actinomycetota</taxon>
        <taxon>Rubrobacteria</taxon>
        <taxon>Rubrobacterales</taxon>
        <taxon>Rubrobacteraceae</taxon>
        <taxon>Rubrobacter</taxon>
    </lineage>
</organism>
<accession>Q1AXP6</accession>
<evidence type="ECO:0000256" key="1">
    <source>
        <dbReference type="SAM" id="Phobius"/>
    </source>
</evidence>
<feature type="transmembrane region" description="Helical" evidence="1">
    <location>
        <begin position="249"/>
        <end position="273"/>
    </location>
</feature>